<dbReference type="GO" id="GO:0006047">
    <property type="term" value="P:UDP-N-acetylglucosamine metabolic process"/>
    <property type="evidence" value="ECO:0007669"/>
    <property type="project" value="InterPro"/>
</dbReference>
<reference evidence="2" key="1">
    <citation type="submission" date="2019-10" db="EMBL/GenBank/DDBJ databases">
        <title>Metagenomic sequencing of thiosulfate-disproportionating enrichment culture.</title>
        <authorList>
            <person name="Umezawa K."/>
            <person name="Kojima H."/>
            <person name="Fukui M."/>
        </authorList>
    </citation>
    <scope>NUCLEOTIDE SEQUENCE</scope>
    <source>
        <strain evidence="2">45J</strain>
    </source>
</reference>
<dbReference type="InterPro" id="IPR029767">
    <property type="entry name" value="WecB-like"/>
</dbReference>
<organism evidence="2">
    <name type="scientific">hot springs metagenome</name>
    <dbReference type="NCBI Taxonomy" id="433727"/>
    <lineage>
        <taxon>unclassified sequences</taxon>
        <taxon>metagenomes</taxon>
        <taxon>ecological metagenomes</taxon>
    </lineage>
</organism>
<evidence type="ECO:0000259" key="1">
    <source>
        <dbReference type="Pfam" id="PF02350"/>
    </source>
</evidence>
<dbReference type="Pfam" id="PF02350">
    <property type="entry name" value="Epimerase_2"/>
    <property type="match status" value="1"/>
</dbReference>
<comment type="caution">
    <text evidence="2">The sequence shown here is derived from an EMBL/GenBank/DDBJ whole genome shotgun (WGS) entry which is preliminary data.</text>
</comment>
<proteinExistence type="predicted"/>
<accession>A0A5J4L4H5</accession>
<dbReference type="AlphaFoldDB" id="A0A5J4L4H5"/>
<feature type="domain" description="UDP-N-acetylglucosamine 2-epimerase" evidence="1">
    <location>
        <begin position="24"/>
        <end position="370"/>
    </location>
</feature>
<sequence>MRTKICFFTGTRAEYGLLKPLMEKIKEDKDLQLQIIASGMHLSPEFGLTYQEIEKDGFKIDEKVEMLLSSDTDIGVSKSIGLGIIGYTDALQRLKPDIAVVLGDRFEALAFAIASYTLRIPIAHLYGGEATYGLYDEGFRHAITKLSHLHFTSTEEYRKRVIQLGEDPSRVFNAGALGIDNIKKMKLLTKEEVEERLGKKFKSKNLLITFHPVTLEKGTAELHFRELLKVLDELDDTLLIFTKANADTEGRVINKMIDEYANINPDKVVVFTNMGQLLYLSTMQYVDAVVGNSSSGIIEAPSFKIGTIDIGDRQKGRIKAKSVIDCQPDYYSIKEAIKKLYSREFKEILENIKNPYGDGQASEKIIDVLKKVRLNDLKKVFYYIDITLEDDGK</sequence>
<dbReference type="InterPro" id="IPR020004">
    <property type="entry name" value="UDP-GlcNAc_Epase"/>
</dbReference>
<protein>
    <submittedName>
        <fullName evidence="2">UDP-N-acetylglucosamine 2-epimerase (Hydrolyzing)</fullName>
    </submittedName>
</protein>
<dbReference type="EMBL" id="BLAB01000001">
    <property type="protein sequence ID" value="GER94593.1"/>
    <property type="molecule type" value="Genomic_DNA"/>
</dbReference>
<dbReference type="SUPFAM" id="SSF53756">
    <property type="entry name" value="UDP-Glycosyltransferase/glycogen phosphorylase"/>
    <property type="match status" value="1"/>
</dbReference>
<evidence type="ECO:0000313" key="2">
    <source>
        <dbReference type="EMBL" id="GER94593.1"/>
    </source>
</evidence>
<dbReference type="Gene3D" id="3.40.50.2000">
    <property type="entry name" value="Glycogen Phosphorylase B"/>
    <property type="match status" value="2"/>
</dbReference>
<dbReference type="NCBIfam" id="TIGR03568">
    <property type="entry name" value="NeuC_NnaA"/>
    <property type="match status" value="1"/>
</dbReference>
<dbReference type="PANTHER" id="PTHR43174">
    <property type="entry name" value="UDP-N-ACETYLGLUCOSAMINE 2-EPIMERASE"/>
    <property type="match status" value="1"/>
</dbReference>
<dbReference type="InterPro" id="IPR003331">
    <property type="entry name" value="UDP_GlcNAc_Epimerase_2_dom"/>
</dbReference>
<name>A0A5J4L4H5_9ZZZZ</name>
<dbReference type="CDD" id="cd03786">
    <property type="entry name" value="GTB_UDP-GlcNAc_2-Epimerase"/>
    <property type="match status" value="1"/>
</dbReference>
<dbReference type="GO" id="GO:0004553">
    <property type="term" value="F:hydrolase activity, hydrolyzing O-glycosyl compounds"/>
    <property type="evidence" value="ECO:0007669"/>
    <property type="project" value="InterPro"/>
</dbReference>
<dbReference type="PANTHER" id="PTHR43174:SF3">
    <property type="entry name" value="UDP-N-ACETYLGLUCOSAMINE 2-EPIMERASE"/>
    <property type="match status" value="1"/>
</dbReference>
<gene>
    <name evidence="2" type="ORF">A45J_2357</name>
</gene>